<evidence type="ECO:0000259" key="2">
    <source>
        <dbReference type="Pfam" id="PF20263"/>
    </source>
</evidence>
<comment type="caution">
    <text evidence="3">The sequence shown here is derived from an EMBL/GenBank/DDBJ whole genome shotgun (WGS) entry which is preliminary data.</text>
</comment>
<gene>
    <name evidence="3" type="ORF">PHLCEN_2v8290</name>
</gene>
<dbReference type="OrthoDB" id="198652at2759"/>
<protein>
    <recommendedName>
        <fullName evidence="2">LYR motif-containing protein Cup1-like N-terminal domain-containing protein</fullName>
    </recommendedName>
</protein>
<evidence type="ECO:0000256" key="1">
    <source>
        <dbReference type="SAM" id="MobiDB-lite"/>
    </source>
</evidence>
<proteinExistence type="predicted"/>
<feature type="region of interest" description="Disordered" evidence="1">
    <location>
        <begin position="190"/>
        <end position="214"/>
    </location>
</feature>
<feature type="domain" description="LYR motif-containing protein Cup1-like N-terminal" evidence="2">
    <location>
        <begin position="3"/>
        <end position="43"/>
    </location>
</feature>
<dbReference type="Pfam" id="PF20263">
    <property type="entry name" value="LYRM2-like"/>
    <property type="match status" value="1"/>
</dbReference>
<sequence>MLMRRVQQDSLRLEAALAGDRKAFGHVLDVAYGRKGKLKWEILQPLLSDPQAPVPDRIIPEVERSRPPVYSPELKALLSSSASRIGKALTPLAISQSNLPPRADPQSEEASLLGPFSKRREVNIRWRYFRTEWKKVFFPLEVSVEERHGSDPSVEKTDRDSVFRAGIRDVGLQGAGVLAEIQTFASPASKALQSIPKRPNRRRPMDAADARSSLPRSRLAPRFVQRRYRELLYRLPILKYSYDKLAEGSSRKPGRYSVSMDPNAIGASLPSVRIPDADDDHRAWFDHSDGSTKKSREAAKPSRIMGEYNERCD</sequence>
<name>A0A2R6NU45_9APHY</name>
<evidence type="ECO:0000313" key="4">
    <source>
        <dbReference type="Proteomes" id="UP000186601"/>
    </source>
</evidence>
<organism evidence="3 4">
    <name type="scientific">Hermanssonia centrifuga</name>
    <dbReference type="NCBI Taxonomy" id="98765"/>
    <lineage>
        <taxon>Eukaryota</taxon>
        <taxon>Fungi</taxon>
        <taxon>Dikarya</taxon>
        <taxon>Basidiomycota</taxon>
        <taxon>Agaricomycotina</taxon>
        <taxon>Agaricomycetes</taxon>
        <taxon>Polyporales</taxon>
        <taxon>Meruliaceae</taxon>
        <taxon>Hermanssonia</taxon>
    </lineage>
</organism>
<dbReference type="Proteomes" id="UP000186601">
    <property type="component" value="Unassembled WGS sequence"/>
</dbReference>
<dbReference type="AlphaFoldDB" id="A0A2R6NU45"/>
<dbReference type="InterPro" id="IPR046896">
    <property type="entry name" value="Cup1-like_N"/>
</dbReference>
<reference evidence="3 4" key="1">
    <citation type="submission" date="2018-02" db="EMBL/GenBank/DDBJ databases">
        <title>Genome sequence of the basidiomycete white-rot fungus Phlebia centrifuga.</title>
        <authorList>
            <person name="Granchi Z."/>
            <person name="Peng M."/>
            <person name="de Vries R.P."/>
            <person name="Hilden K."/>
            <person name="Makela M.R."/>
            <person name="Grigoriev I."/>
            <person name="Riley R."/>
        </authorList>
    </citation>
    <scope>NUCLEOTIDE SEQUENCE [LARGE SCALE GENOMIC DNA]</scope>
    <source>
        <strain evidence="3 4">FBCC195</strain>
    </source>
</reference>
<evidence type="ECO:0000313" key="3">
    <source>
        <dbReference type="EMBL" id="PSR76693.1"/>
    </source>
</evidence>
<feature type="region of interest" description="Disordered" evidence="1">
    <location>
        <begin position="267"/>
        <end position="313"/>
    </location>
</feature>
<keyword evidence="4" id="KW-1185">Reference proteome</keyword>
<accession>A0A2R6NU45</accession>
<feature type="compositionally biased region" description="Basic and acidic residues" evidence="1">
    <location>
        <begin position="275"/>
        <end position="300"/>
    </location>
</feature>
<dbReference type="EMBL" id="MLYV02000837">
    <property type="protein sequence ID" value="PSR76693.1"/>
    <property type="molecule type" value="Genomic_DNA"/>
</dbReference>